<evidence type="ECO:0000256" key="3">
    <source>
        <dbReference type="ARBA" id="ARBA00022741"/>
    </source>
</evidence>
<name>A0A5B8M1N4_9MICO</name>
<dbReference type="GO" id="GO:0046677">
    <property type="term" value="P:response to antibiotic"/>
    <property type="evidence" value="ECO:0007669"/>
    <property type="project" value="UniProtKB-KW"/>
</dbReference>
<organism evidence="12 13">
    <name type="scientific">Humibacter ginsenosidimutans</name>
    <dbReference type="NCBI Taxonomy" id="2599293"/>
    <lineage>
        <taxon>Bacteria</taxon>
        <taxon>Bacillati</taxon>
        <taxon>Actinomycetota</taxon>
        <taxon>Actinomycetes</taxon>
        <taxon>Micrococcales</taxon>
        <taxon>Microbacteriaceae</taxon>
        <taxon>Humibacter</taxon>
    </lineage>
</organism>
<evidence type="ECO:0000256" key="8">
    <source>
        <dbReference type="PIRSR" id="PIRSR000706-1"/>
    </source>
</evidence>
<feature type="binding site" evidence="9">
    <location>
        <position position="219"/>
    </location>
    <ligand>
        <name>Mg(2+)</name>
        <dbReference type="ChEBI" id="CHEBI:18420"/>
    </ligand>
</feature>
<evidence type="ECO:0000259" key="11">
    <source>
        <dbReference type="Pfam" id="PF01636"/>
    </source>
</evidence>
<keyword evidence="9" id="KW-0479">Metal-binding</keyword>
<dbReference type="Gene3D" id="3.30.200.20">
    <property type="entry name" value="Phosphorylase Kinase, domain 1"/>
    <property type="match status" value="1"/>
</dbReference>
<keyword evidence="4 7" id="KW-0418">Kinase</keyword>
<gene>
    <name evidence="12" type="ORF">FPZ11_03380</name>
</gene>
<dbReference type="GO" id="GO:0005524">
    <property type="term" value="F:ATP binding"/>
    <property type="evidence" value="ECO:0007669"/>
    <property type="project" value="UniProtKB-KW"/>
</dbReference>
<evidence type="ECO:0000256" key="7">
    <source>
        <dbReference type="PIRNR" id="PIRNR000706"/>
    </source>
</evidence>
<dbReference type="SUPFAM" id="SSF56112">
    <property type="entry name" value="Protein kinase-like (PK-like)"/>
    <property type="match status" value="1"/>
</dbReference>
<keyword evidence="5 7" id="KW-0067">ATP-binding</keyword>
<keyword evidence="9" id="KW-0460">Magnesium</keyword>
<keyword evidence="6 7" id="KW-0046">Antibiotic resistance</keyword>
<feature type="compositionally biased region" description="Polar residues" evidence="10">
    <location>
        <begin position="1"/>
        <end position="17"/>
    </location>
</feature>
<dbReference type="GO" id="GO:0016773">
    <property type="term" value="F:phosphotransferase activity, alcohol group as acceptor"/>
    <property type="evidence" value="ECO:0007669"/>
    <property type="project" value="InterPro"/>
</dbReference>
<feature type="active site" description="Proton acceptor" evidence="8">
    <location>
        <position position="200"/>
    </location>
</feature>
<sequence>MTEPTTPGWSTPEQGTTVGAKGARLLPSGPDASHPVPEPLTRRFGDRIEQVVWVNEVGGVTVRADAGGASVYAKWAPPRSELDLRAEVERLAWAAPYVRVPRVLDFTSDADGDVLVTAAIPGENAASERWRAEPAQAVRAIAVGLRQLHDALPVPECPFSWSVDERMARSRNEGIRERILALDRLPRVPAVDRLVVCHADACVPNTLLADDGSVAGHVDLGRLGVADRWADIAIGAWSTEWNYGPGYTDLFYQSYGVEADEERIAFYRALWDAT</sequence>
<feature type="binding site" evidence="9">
    <location>
        <position position="205"/>
    </location>
    <ligand>
        <name>Mg(2+)</name>
        <dbReference type="ChEBI" id="CHEBI:18420"/>
    </ligand>
</feature>
<keyword evidence="2 7" id="KW-0808">Transferase</keyword>
<feature type="domain" description="Aminoglycoside phosphotransferase" evidence="11">
    <location>
        <begin position="69"/>
        <end position="267"/>
    </location>
</feature>
<dbReference type="Proteomes" id="UP000320216">
    <property type="component" value="Chromosome"/>
</dbReference>
<dbReference type="PANTHER" id="PTHR21310">
    <property type="entry name" value="AMINOGLYCOSIDE PHOSPHOTRANSFERASE-RELATED-RELATED"/>
    <property type="match status" value="1"/>
</dbReference>
<evidence type="ECO:0000256" key="2">
    <source>
        <dbReference type="ARBA" id="ARBA00022679"/>
    </source>
</evidence>
<dbReference type="GO" id="GO:0016301">
    <property type="term" value="F:kinase activity"/>
    <property type="evidence" value="ECO:0007669"/>
    <property type="project" value="UniProtKB-KW"/>
</dbReference>
<dbReference type="InterPro" id="IPR002575">
    <property type="entry name" value="Aminoglycoside_PTrfase"/>
</dbReference>
<evidence type="ECO:0000313" key="12">
    <source>
        <dbReference type="EMBL" id="QDZ13951.1"/>
    </source>
</evidence>
<dbReference type="KEGG" id="huw:FPZ11_03380"/>
<dbReference type="InterPro" id="IPR011009">
    <property type="entry name" value="Kinase-like_dom_sf"/>
</dbReference>
<evidence type="ECO:0000256" key="4">
    <source>
        <dbReference type="ARBA" id="ARBA00022777"/>
    </source>
</evidence>
<evidence type="ECO:0000256" key="10">
    <source>
        <dbReference type="SAM" id="MobiDB-lite"/>
    </source>
</evidence>
<dbReference type="Gene3D" id="3.90.1200.10">
    <property type="match status" value="1"/>
</dbReference>
<dbReference type="CDD" id="cd05150">
    <property type="entry name" value="APH"/>
    <property type="match status" value="1"/>
</dbReference>
<evidence type="ECO:0000256" key="9">
    <source>
        <dbReference type="PIRSR" id="PIRSR000706-2"/>
    </source>
</evidence>
<keyword evidence="3 7" id="KW-0547">Nucleotide-binding</keyword>
<dbReference type="GO" id="GO:0046872">
    <property type="term" value="F:metal ion binding"/>
    <property type="evidence" value="ECO:0007669"/>
    <property type="project" value="UniProtKB-KW"/>
</dbReference>
<dbReference type="PANTHER" id="PTHR21310:SF41">
    <property type="entry name" value="3'-PHOSPHOTRANSFERASE, PUTATIVE-RELATED"/>
    <property type="match status" value="1"/>
</dbReference>
<evidence type="ECO:0000313" key="13">
    <source>
        <dbReference type="Proteomes" id="UP000320216"/>
    </source>
</evidence>
<keyword evidence="13" id="KW-1185">Reference proteome</keyword>
<dbReference type="OrthoDB" id="3806873at2"/>
<proteinExistence type="inferred from homology"/>
<dbReference type="PIRSF" id="PIRSF000706">
    <property type="entry name" value="Kanamycin_kin"/>
    <property type="match status" value="1"/>
</dbReference>
<dbReference type="InterPro" id="IPR051678">
    <property type="entry name" value="AGP_Transferase"/>
</dbReference>
<evidence type="ECO:0000256" key="5">
    <source>
        <dbReference type="ARBA" id="ARBA00022840"/>
    </source>
</evidence>
<comment type="similarity">
    <text evidence="1 7">Belongs to the aminoglycoside phosphotransferase family.</text>
</comment>
<dbReference type="RefSeq" id="WP_146318373.1">
    <property type="nucleotide sequence ID" value="NZ_CP042305.1"/>
</dbReference>
<evidence type="ECO:0000256" key="1">
    <source>
        <dbReference type="ARBA" id="ARBA00006219"/>
    </source>
</evidence>
<dbReference type="Pfam" id="PF01636">
    <property type="entry name" value="APH"/>
    <property type="match status" value="1"/>
</dbReference>
<accession>A0A5B8M1N4</accession>
<protein>
    <submittedName>
        <fullName evidence="12">Aminoglycoside 3'-phosphotransferase</fullName>
    </submittedName>
</protein>
<dbReference type="InterPro" id="IPR024165">
    <property type="entry name" value="Kan/Strep_kinase"/>
</dbReference>
<dbReference type="AlphaFoldDB" id="A0A5B8M1N4"/>
<feature type="region of interest" description="Disordered" evidence="10">
    <location>
        <begin position="1"/>
        <end position="40"/>
    </location>
</feature>
<reference evidence="12 13" key="1">
    <citation type="submission" date="2019-07" db="EMBL/GenBank/DDBJ databases">
        <title>Full genome sequence of Humibacter sp. WJ7-1.</title>
        <authorList>
            <person name="Im W.-T."/>
        </authorList>
    </citation>
    <scope>NUCLEOTIDE SEQUENCE [LARGE SCALE GENOMIC DNA]</scope>
    <source>
        <strain evidence="12 13">WJ7-1</strain>
    </source>
</reference>
<dbReference type="EMBL" id="CP042305">
    <property type="protein sequence ID" value="QDZ13951.1"/>
    <property type="molecule type" value="Genomic_DNA"/>
</dbReference>
<evidence type="ECO:0000256" key="6">
    <source>
        <dbReference type="ARBA" id="ARBA00023251"/>
    </source>
</evidence>